<comment type="caution">
    <text evidence="2">The sequence shown here is derived from an EMBL/GenBank/DDBJ whole genome shotgun (WGS) entry which is preliminary data.</text>
</comment>
<gene>
    <name evidence="2" type="ORF">N1027_14415</name>
</gene>
<keyword evidence="3" id="KW-1185">Reference proteome</keyword>
<accession>A0ABT2GT55</accession>
<protein>
    <submittedName>
        <fullName evidence="2">Uncharacterized protein</fullName>
    </submittedName>
</protein>
<organism evidence="2 3">
    <name type="scientific">Herbiconiux aconitum</name>
    <dbReference type="NCBI Taxonomy" id="2970913"/>
    <lineage>
        <taxon>Bacteria</taxon>
        <taxon>Bacillati</taxon>
        <taxon>Actinomycetota</taxon>
        <taxon>Actinomycetes</taxon>
        <taxon>Micrococcales</taxon>
        <taxon>Microbacteriaceae</taxon>
        <taxon>Herbiconiux</taxon>
    </lineage>
</organism>
<proteinExistence type="predicted"/>
<dbReference type="InterPro" id="IPR006311">
    <property type="entry name" value="TAT_signal"/>
</dbReference>
<sequence>MTHHSADSGAPSNEATAPTTPTARGGVLPAGRLSRRTVLAAAAWTTPVMVISVAAPAAAASGEGFDLTFDSYQAGDSLTVYSADFSRRWEAGVPIGTVVSNHGTIASPPGATLTVSCDSRIFQFTGMRGDFGGGSGSDPLTILSNTTSDNRSTITGVIPYAIPAGTDSFTGFRVAMEFDTIAVYPNDAVQPILNTTWVIGSPAGDLDTTNDAVSYPAYTDVAPGAAWGVLVDAVWERVDFAGGTGYNHRATSATMTSTGPNPAVAGAEIQILTDQRVSTAISVDDIQLNGQPAGGAIVFDRDDTWFGQQIYKYYKTTVDLVEGDVVTFSLSYTDGNPTTVPDNLSGSQVNFNGIVLNDVNRRATNRGFASNTDRTGFEATP</sequence>
<dbReference type="EMBL" id="JANLCM010000002">
    <property type="protein sequence ID" value="MCS5719328.1"/>
    <property type="molecule type" value="Genomic_DNA"/>
</dbReference>
<name>A0ABT2GT55_9MICO</name>
<feature type="region of interest" description="Disordered" evidence="1">
    <location>
        <begin position="1"/>
        <end position="28"/>
    </location>
</feature>
<reference evidence="2" key="1">
    <citation type="submission" date="2022-08" db="EMBL/GenBank/DDBJ databases">
        <authorList>
            <person name="Deng Y."/>
            <person name="Han X.-F."/>
            <person name="Zhang Y.-Q."/>
        </authorList>
    </citation>
    <scope>NUCLEOTIDE SEQUENCE</scope>
    <source>
        <strain evidence="2">CPCC 205763</strain>
    </source>
</reference>
<evidence type="ECO:0000313" key="2">
    <source>
        <dbReference type="EMBL" id="MCS5719328.1"/>
    </source>
</evidence>
<dbReference type="RefSeq" id="WP_259508828.1">
    <property type="nucleotide sequence ID" value="NZ_JANLCM010000002.1"/>
</dbReference>
<evidence type="ECO:0000313" key="3">
    <source>
        <dbReference type="Proteomes" id="UP001165584"/>
    </source>
</evidence>
<dbReference type="PROSITE" id="PS51318">
    <property type="entry name" value="TAT"/>
    <property type="match status" value="1"/>
</dbReference>
<evidence type="ECO:0000256" key="1">
    <source>
        <dbReference type="SAM" id="MobiDB-lite"/>
    </source>
</evidence>
<dbReference type="Proteomes" id="UP001165584">
    <property type="component" value="Unassembled WGS sequence"/>
</dbReference>